<feature type="region of interest" description="Disordered" evidence="1">
    <location>
        <begin position="48"/>
        <end position="99"/>
    </location>
</feature>
<proteinExistence type="predicted"/>
<dbReference type="Proteomes" id="UP001151760">
    <property type="component" value="Unassembled WGS sequence"/>
</dbReference>
<evidence type="ECO:0000256" key="1">
    <source>
        <dbReference type="SAM" id="MobiDB-lite"/>
    </source>
</evidence>
<evidence type="ECO:0000313" key="3">
    <source>
        <dbReference type="Proteomes" id="UP001151760"/>
    </source>
</evidence>
<gene>
    <name evidence="2" type="ORF">Tco_0988205</name>
</gene>
<name>A0ABQ5EQ93_9ASTR</name>
<accession>A0ABQ5EQ93</accession>
<comment type="caution">
    <text evidence="2">The sequence shown here is derived from an EMBL/GenBank/DDBJ whole genome shotgun (WGS) entry which is preliminary data.</text>
</comment>
<protein>
    <submittedName>
        <fullName evidence="2">Uncharacterized protein</fullName>
    </submittedName>
</protein>
<reference evidence="2" key="1">
    <citation type="journal article" date="2022" name="Int. J. Mol. Sci.">
        <title>Draft Genome of Tanacetum Coccineum: Genomic Comparison of Closely Related Tanacetum-Family Plants.</title>
        <authorList>
            <person name="Yamashiro T."/>
            <person name="Shiraishi A."/>
            <person name="Nakayama K."/>
            <person name="Satake H."/>
        </authorList>
    </citation>
    <scope>NUCLEOTIDE SEQUENCE</scope>
</reference>
<feature type="compositionally biased region" description="Low complexity" evidence="1">
    <location>
        <begin position="84"/>
        <end position="99"/>
    </location>
</feature>
<dbReference type="EMBL" id="BQNB010016561">
    <property type="protein sequence ID" value="GJT53151.1"/>
    <property type="molecule type" value="Genomic_DNA"/>
</dbReference>
<keyword evidence="3" id="KW-1185">Reference proteome</keyword>
<reference evidence="2" key="2">
    <citation type="submission" date="2022-01" db="EMBL/GenBank/DDBJ databases">
        <authorList>
            <person name="Yamashiro T."/>
            <person name="Shiraishi A."/>
            <person name="Satake H."/>
            <person name="Nakayama K."/>
        </authorList>
    </citation>
    <scope>NUCLEOTIDE SEQUENCE</scope>
</reference>
<sequence>MGVPVISISSDVSVKNVGSSFPRVILIGSISVEVPDAPEVGAAIVASPVGDDSESDTEMPKRPVSPTPHDVMLTRWRSRVASRSSLPTTSTSEIPTTPILPAPCAIVAPSSEFPLAPVVAPPRIRR</sequence>
<organism evidence="2 3">
    <name type="scientific">Tanacetum coccineum</name>
    <dbReference type="NCBI Taxonomy" id="301880"/>
    <lineage>
        <taxon>Eukaryota</taxon>
        <taxon>Viridiplantae</taxon>
        <taxon>Streptophyta</taxon>
        <taxon>Embryophyta</taxon>
        <taxon>Tracheophyta</taxon>
        <taxon>Spermatophyta</taxon>
        <taxon>Magnoliopsida</taxon>
        <taxon>eudicotyledons</taxon>
        <taxon>Gunneridae</taxon>
        <taxon>Pentapetalae</taxon>
        <taxon>asterids</taxon>
        <taxon>campanulids</taxon>
        <taxon>Asterales</taxon>
        <taxon>Asteraceae</taxon>
        <taxon>Asteroideae</taxon>
        <taxon>Anthemideae</taxon>
        <taxon>Anthemidinae</taxon>
        <taxon>Tanacetum</taxon>
    </lineage>
</organism>
<evidence type="ECO:0000313" key="2">
    <source>
        <dbReference type="EMBL" id="GJT53151.1"/>
    </source>
</evidence>